<dbReference type="Proteomes" id="UP000198827">
    <property type="component" value="Chromosome I"/>
</dbReference>
<dbReference type="InterPro" id="IPR005265">
    <property type="entry name" value="HemJ-like"/>
</dbReference>
<evidence type="ECO:0000256" key="1">
    <source>
        <dbReference type="ARBA" id="ARBA00004651"/>
    </source>
</evidence>
<evidence type="ECO:0000256" key="10">
    <source>
        <dbReference type="ARBA" id="ARBA00023002"/>
    </source>
</evidence>
<evidence type="ECO:0000313" key="17">
    <source>
        <dbReference type="Proteomes" id="UP000198827"/>
    </source>
</evidence>
<proteinExistence type="inferred from homology"/>
<feature type="transmembrane region" description="Helical" evidence="14">
    <location>
        <begin position="50"/>
        <end position="70"/>
    </location>
</feature>
<keyword evidence="7 14" id="KW-0812">Transmembrane</keyword>
<dbReference type="OrthoDB" id="9800824at2"/>
<keyword evidence="5 14" id="KW-1003">Cell membrane</keyword>
<dbReference type="NCBIfam" id="TIGR00701">
    <property type="entry name" value="protoporphyrinogen oxidase HemJ"/>
    <property type="match status" value="1"/>
</dbReference>
<dbReference type="PIRSF" id="PIRSF004638">
    <property type="entry name" value="UCP004638"/>
    <property type="match status" value="1"/>
</dbReference>
<dbReference type="Pfam" id="PF03653">
    <property type="entry name" value="UPF0093"/>
    <property type="match status" value="1"/>
</dbReference>
<feature type="transmembrane region" description="Helical" evidence="14">
    <location>
        <begin position="117"/>
        <end position="139"/>
    </location>
</feature>
<evidence type="ECO:0000256" key="9">
    <source>
        <dbReference type="ARBA" id="ARBA00022989"/>
    </source>
</evidence>
<protein>
    <recommendedName>
        <fullName evidence="4 14">Protoporphyrinogen IX oxidase</fullName>
        <shortName evidence="14">PPO</shortName>
        <ecNumber evidence="14 15">1.3.99.-</ecNumber>
    </recommendedName>
</protein>
<keyword evidence="9 14" id="KW-1133">Transmembrane helix</keyword>
<name>A0A1H0FL15_9PSED</name>
<dbReference type="GO" id="GO:0006782">
    <property type="term" value="P:protoporphyrinogen IX biosynthetic process"/>
    <property type="evidence" value="ECO:0007669"/>
    <property type="project" value="UniProtKB-UniRule"/>
</dbReference>
<dbReference type="HAMAP" id="MF_02239">
    <property type="entry name" value="HemJ"/>
    <property type="match status" value="1"/>
</dbReference>
<sequence>MLYLWLKALHIVSMVCWFAGLFYLPRLFVYHAQSEDSVSKERFSLMERKLYRAIMGPAMIATLIFGIALIWLNPSIFSSGAWIHAKLTLVVILIGYHHMCGAQVKRFARGENTRSHVFYRWFNEVPVLILLAIVILVVVRPF</sequence>
<feature type="binding site" description="axial binding residue" evidence="14">
    <location>
        <position position="10"/>
    </location>
    <ligand>
        <name>heme</name>
        <dbReference type="ChEBI" id="CHEBI:30413"/>
    </ligand>
    <ligandPart>
        <name>Fe</name>
        <dbReference type="ChEBI" id="CHEBI:18248"/>
    </ligandPart>
</feature>
<comment type="similarity">
    <text evidence="3 14 15">Belongs to the HemJ family.</text>
</comment>
<evidence type="ECO:0000256" key="14">
    <source>
        <dbReference type="HAMAP-Rule" id="MF_02239"/>
    </source>
</evidence>
<dbReference type="EC" id="1.3.99.-" evidence="14 15"/>
<dbReference type="GO" id="GO:0070818">
    <property type="term" value="F:protoporphyrinogen oxidase activity"/>
    <property type="evidence" value="ECO:0007669"/>
    <property type="project" value="UniProtKB-UniRule"/>
</dbReference>
<dbReference type="UniPathway" id="UPA00251">
    <property type="reaction ID" value="UER00324"/>
</dbReference>
<dbReference type="RefSeq" id="WP_090179192.1">
    <property type="nucleotide sequence ID" value="NZ_LT629705.1"/>
</dbReference>
<evidence type="ECO:0000256" key="11">
    <source>
        <dbReference type="ARBA" id="ARBA00023004"/>
    </source>
</evidence>
<keyword evidence="11 14" id="KW-0408">Iron</keyword>
<feature type="binding site" description="axial binding residue" evidence="14">
    <location>
        <position position="86"/>
    </location>
    <ligand>
        <name>heme</name>
        <dbReference type="ChEBI" id="CHEBI:30413"/>
    </ligand>
    <ligandPart>
        <name>Fe</name>
        <dbReference type="ChEBI" id="CHEBI:18248"/>
    </ligandPart>
</feature>
<dbReference type="PANTHER" id="PTHR40255">
    <property type="entry name" value="UPF0093 MEMBRANE PROTEIN SLR1790"/>
    <property type="match status" value="1"/>
</dbReference>
<evidence type="ECO:0000256" key="15">
    <source>
        <dbReference type="PIRNR" id="PIRNR004638"/>
    </source>
</evidence>
<feature type="transmembrane region" description="Helical" evidence="14">
    <location>
        <begin position="76"/>
        <end position="96"/>
    </location>
</feature>
<comment type="function">
    <text evidence="14 15">Catalyzes the oxidation of protoporphyrinogen IX to protoporphyrin IX.</text>
</comment>
<evidence type="ECO:0000256" key="5">
    <source>
        <dbReference type="ARBA" id="ARBA00022475"/>
    </source>
</evidence>
<dbReference type="GO" id="GO:0046872">
    <property type="term" value="F:metal ion binding"/>
    <property type="evidence" value="ECO:0007669"/>
    <property type="project" value="UniProtKB-UniRule"/>
</dbReference>
<evidence type="ECO:0000256" key="12">
    <source>
        <dbReference type="ARBA" id="ARBA00023136"/>
    </source>
</evidence>
<keyword evidence="6 14" id="KW-0349">Heme</keyword>
<dbReference type="AlphaFoldDB" id="A0A1H0FL15"/>
<dbReference type="PANTHER" id="PTHR40255:SF1">
    <property type="entry name" value="PROTOPORPHYRINOGEN IX OXIDASE"/>
    <property type="match status" value="1"/>
</dbReference>
<comment type="cofactor">
    <cofactor evidence="14 15">
        <name>heme b</name>
        <dbReference type="ChEBI" id="CHEBI:60344"/>
    </cofactor>
    <text evidence="14 15">Binds 1 heme b (iron(II)-protoporphyrin IX) group per subunit.</text>
</comment>
<comment type="subcellular location">
    <subcellularLocation>
        <location evidence="1 14">Cell membrane</location>
        <topology evidence="1 14">Multi-pass membrane protein</topology>
    </subcellularLocation>
</comment>
<comment type="catalytic activity">
    <reaction evidence="13 14 15">
        <text>protoporphyrinogen IX + 3 A = protoporphyrin IX + 3 AH2</text>
        <dbReference type="Rhea" id="RHEA:62000"/>
        <dbReference type="ChEBI" id="CHEBI:13193"/>
        <dbReference type="ChEBI" id="CHEBI:17499"/>
        <dbReference type="ChEBI" id="CHEBI:57306"/>
        <dbReference type="ChEBI" id="CHEBI:57307"/>
    </reaction>
</comment>
<comment type="subunit">
    <text evidence="14">Homodimer.</text>
</comment>
<evidence type="ECO:0000256" key="8">
    <source>
        <dbReference type="ARBA" id="ARBA00022723"/>
    </source>
</evidence>
<keyword evidence="8 14" id="KW-0479">Metal-binding</keyword>
<comment type="pathway">
    <text evidence="2 14 15">Porphyrin-containing compound metabolism; protoporphyrin-IX biosynthesis; protoporphyrin-IX from protoporphyrinogen-IX: step 1/1.</text>
</comment>
<dbReference type="GO" id="GO:0005886">
    <property type="term" value="C:plasma membrane"/>
    <property type="evidence" value="ECO:0007669"/>
    <property type="project" value="UniProtKB-SubCell"/>
</dbReference>
<evidence type="ECO:0000256" key="2">
    <source>
        <dbReference type="ARBA" id="ARBA00005073"/>
    </source>
</evidence>
<keyword evidence="10 14" id="KW-0560">Oxidoreductase</keyword>
<reference evidence="16 17" key="1">
    <citation type="submission" date="2016-10" db="EMBL/GenBank/DDBJ databases">
        <authorList>
            <person name="de Groot N.N."/>
        </authorList>
    </citation>
    <scope>NUCLEOTIDE SEQUENCE [LARGE SCALE GENOMIC DNA]</scope>
    <source>
        <strain evidence="16 17">CECT 7543</strain>
    </source>
</reference>
<gene>
    <name evidence="16" type="ORF">SAMN04489798_1596</name>
</gene>
<evidence type="ECO:0000256" key="13">
    <source>
        <dbReference type="ARBA" id="ARBA00048390"/>
    </source>
</evidence>
<feature type="transmembrane region" description="Helical" evidence="14">
    <location>
        <begin position="6"/>
        <end position="29"/>
    </location>
</feature>
<evidence type="ECO:0000256" key="4">
    <source>
        <dbReference type="ARBA" id="ARBA00017504"/>
    </source>
</evidence>
<evidence type="ECO:0000313" key="16">
    <source>
        <dbReference type="EMBL" id="SDN95294.1"/>
    </source>
</evidence>
<evidence type="ECO:0000256" key="6">
    <source>
        <dbReference type="ARBA" id="ARBA00022617"/>
    </source>
</evidence>
<dbReference type="EMBL" id="LT629705">
    <property type="protein sequence ID" value="SDN95294.1"/>
    <property type="molecule type" value="Genomic_DNA"/>
</dbReference>
<evidence type="ECO:0000256" key="7">
    <source>
        <dbReference type="ARBA" id="ARBA00022692"/>
    </source>
</evidence>
<organism evidence="16 17">
    <name type="scientific">Pseudomonas arsenicoxydans</name>
    <dbReference type="NCBI Taxonomy" id="702115"/>
    <lineage>
        <taxon>Bacteria</taxon>
        <taxon>Pseudomonadati</taxon>
        <taxon>Pseudomonadota</taxon>
        <taxon>Gammaproteobacteria</taxon>
        <taxon>Pseudomonadales</taxon>
        <taxon>Pseudomonadaceae</taxon>
        <taxon>Pseudomonas</taxon>
    </lineage>
</organism>
<keyword evidence="12 14" id="KW-0472">Membrane</keyword>
<evidence type="ECO:0000256" key="3">
    <source>
        <dbReference type="ARBA" id="ARBA00006501"/>
    </source>
</evidence>
<accession>A0A1H0FL15</accession>